<dbReference type="Proteomes" id="UP000242877">
    <property type="component" value="Unassembled WGS sequence"/>
</dbReference>
<evidence type="ECO:0000256" key="7">
    <source>
        <dbReference type="ARBA" id="ARBA00017058"/>
    </source>
</evidence>
<comment type="caution">
    <text evidence="14">The sequence shown here is derived from an EMBL/GenBank/DDBJ whole genome shotgun (WGS) entry which is preliminary data.</text>
</comment>
<protein>
    <recommendedName>
        <fullName evidence="7 12">Adenylosuccinate lyase</fullName>
        <shortName evidence="12">ASL</shortName>
        <ecNumber evidence="6 12">4.3.2.2</ecNumber>
    </recommendedName>
    <alternativeName>
        <fullName evidence="10 12">Adenylosuccinase</fullName>
    </alternativeName>
</protein>
<organism evidence="14 15">
    <name type="scientific">Ascosphaera apis ARSEF 7405</name>
    <dbReference type="NCBI Taxonomy" id="392613"/>
    <lineage>
        <taxon>Eukaryota</taxon>
        <taxon>Fungi</taxon>
        <taxon>Dikarya</taxon>
        <taxon>Ascomycota</taxon>
        <taxon>Pezizomycotina</taxon>
        <taxon>Eurotiomycetes</taxon>
        <taxon>Eurotiomycetidae</taxon>
        <taxon>Onygenales</taxon>
        <taxon>Ascosphaeraceae</taxon>
        <taxon>Ascosphaera</taxon>
    </lineage>
</organism>
<dbReference type="Pfam" id="PF10397">
    <property type="entry name" value="ADSL_C"/>
    <property type="match status" value="1"/>
</dbReference>
<dbReference type="VEuPathDB" id="FungiDB:AAP_00256"/>
<dbReference type="InterPro" id="IPR020557">
    <property type="entry name" value="Fumarate_lyase_CS"/>
</dbReference>
<dbReference type="PROSITE" id="PS00163">
    <property type="entry name" value="FUMARATE_LYASES"/>
    <property type="match status" value="1"/>
</dbReference>
<accession>A0A168DQB1</accession>
<dbReference type="GO" id="GO:0005829">
    <property type="term" value="C:cytosol"/>
    <property type="evidence" value="ECO:0007669"/>
    <property type="project" value="TreeGrafter"/>
</dbReference>
<dbReference type="UniPathway" id="UPA00074">
    <property type="reaction ID" value="UER00132"/>
</dbReference>
<evidence type="ECO:0000256" key="10">
    <source>
        <dbReference type="ARBA" id="ARBA00030717"/>
    </source>
</evidence>
<dbReference type="AlphaFoldDB" id="A0A168DQB1"/>
<evidence type="ECO:0000259" key="13">
    <source>
        <dbReference type="SMART" id="SM00998"/>
    </source>
</evidence>
<comment type="subunit">
    <text evidence="5">Homotetramer. Residues from neighboring subunits contribute catalytic and substrate-binding residues to each active site.</text>
</comment>
<dbReference type="GO" id="GO:0070626">
    <property type="term" value="F:(S)-2-(5-amino-1-(5-phospho-D-ribosyl)imidazole-4-carboxamido) succinate lyase (fumarate-forming) activity"/>
    <property type="evidence" value="ECO:0007669"/>
    <property type="project" value="TreeGrafter"/>
</dbReference>
<dbReference type="Gene3D" id="1.20.200.10">
    <property type="entry name" value="Fumarase/aspartase (Central domain)"/>
    <property type="match status" value="1"/>
</dbReference>
<comment type="catalytic activity">
    <reaction evidence="1 12">
        <text>(2S)-2-[5-amino-1-(5-phospho-beta-D-ribosyl)imidazole-4-carboxamido]succinate = 5-amino-1-(5-phospho-beta-D-ribosyl)imidazole-4-carboxamide + fumarate</text>
        <dbReference type="Rhea" id="RHEA:23920"/>
        <dbReference type="ChEBI" id="CHEBI:29806"/>
        <dbReference type="ChEBI" id="CHEBI:58443"/>
        <dbReference type="ChEBI" id="CHEBI:58475"/>
        <dbReference type="EC" id="4.3.2.2"/>
    </reaction>
</comment>
<evidence type="ECO:0000256" key="3">
    <source>
        <dbReference type="ARBA" id="ARBA00004734"/>
    </source>
</evidence>
<keyword evidence="9 12" id="KW-0456">Lyase</keyword>
<dbReference type="OrthoDB" id="406045at2759"/>
<dbReference type="CDD" id="cd03302">
    <property type="entry name" value="Adenylsuccinate_lyase_2"/>
    <property type="match status" value="1"/>
</dbReference>
<dbReference type="UniPathway" id="UPA00075">
    <property type="reaction ID" value="UER00336"/>
</dbReference>
<evidence type="ECO:0000256" key="11">
    <source>
        <dbReference type="ARBA" id="ARBA00047513"/>
    </source>
</evidence>
<evidence type="ECO:0000256" key="6">
    <source>
        <dbReference type="ARBA" id="ARBA00012339"/>
    </source>
</evidence>
<evidence type="ECO:0000256" key="9">
    <source>
        <dbReference type="ARBA" id="ARBA00023239"/>
    </source>
</evidence>
<dbReference type="InterPro" id="IPR004769">
    <property type="entry name" value="Pur_lyase"/>
</dbReference>
<dbReference type="EMBL" id="AZGZ01000001">
    <property type="protein sequence ID" value="KZZ97995.1"/>
    <property type="molecule type" value="Genomic_DNA"/>
</dbReference>
<dbReference type="SMART" id="SM00998">
    <property type="entry name" value="ADSL_C"/>
    <property type="match status" value="1"/>
</dbReference>
<gene>
    <name evidence="14" type="ORF">AAP_00256</name>
</gene>
<dbReference type="InterPro" id="IPR008948">
    <property type="entry name" value="L-Aspartase-like"/>
</dbReference>
<comment type="similarity">
    <text evidence="4 12">Belongs to the lyase 1 family. Adenylosuccinate lyase subfamily.</text>
</comment>
<dbReference type="PANTHER" id="PTHR43172">
    <property type="entry name" value="ADENYLOSUCCINATE LYASE"/>
    <property type="match status" value="1"/>
</dbReference>
<dbReference type="InterPro" id="IPR022761">
    <property type="entry name" value="Fumarate_lyase_N"/>
</dbReference>
<evidence type="ECO:0000256" key="4">
    <source>
        <dbReference type="ARBA" id="ARBA00008273"/>
    </source>
</evidence>
<dbReference type="NCBIfam" id="TIGR00928">
    <property type="entry name" value="purB"/>
    <property type="match status" value="1"/>
</dbReference>
<dbReference type="SUPFAM" id="SSF48557">
    <property type="entry name" value="L-aspartase-like"/>
    <property type="match status" value="1"/>
</dbReference>
<dbReference type="GO" id="GO:0044208">
    <property type="term" value="P:'de novo' AMP biosynthetic process"/>
    <property type="evidence" value="ECO:0007669"/>
    <property type="project" value="UniProtKB-UniPathway"/>
</dbReference>
<sequence>MSNNDIYQTPLASRYASMKMKNIFSARTRASTWRQLWIWLAEAQKEVGLPISDEAIEQMKAASVMTDEDFIEEAEVEKKTRHDVMAHIAVFGKRAPAAEAIIHWGATSCYCTDNADLIFQRDALDEIIPKLATVIHRLSQFALEHKDLPTLGYTHYQPAQLITVGRRACQWIQDLLMDLRDIERARADLRFRGAQGTTGTQASFMEIFKGDGSKIDELNEILCKKAGFKDCYPISTQTYSRKVDECIANAVCALGDTVQRITGDIRHLASQKEMEEPFEKSQVGSSAMAYKRNPMRCERIAGLGRHLSNLRQGAATTYSSQWFERTLDDSAIRRITIPEIFLTADAILMTLDNVVNGLVVYPARIHNHIMQELPFMATENIIMKLVSMGKSRQEAHEEIRVLSHQASAVVKLEGGENDLIARIKKTEFFAPVWDEIDGMLDPKNFIGRCPEQVERFCGEGGEVQQAIKAYEGYIKSAVAVELTV</sequence>
<evidence type="ECO:0000256" key="12">
    <source>
        <dbReference type="RuleBase" id="RU361172"/>
    </source>
</evidence>
<dbReference type="Gene3D" id="1.10.275.60">
    <property type="match status" value="1"/>
</dbReference>
<dbReference type="Pfam" id="PF00206">
    <property type="entry name" value="Lyase_1"/>
    <property type="match status" value="1"/>
</dbReference>
<dbReference type="InterPro" id="IPR019468">
    <property type="entry name" value="AdenyloSucc_lyase_C"/>
</dbReference>
<comment type="pathway">
    <text evidence="2 12">Purine metabolism; IMP biosynthesis via de novo pathway; 5-amino-1-(5-phospho-D-ribosyl)imidazole-4-carboxamide from 5-amino-1-(5-phospho-D-ribosyl)imidazole-4-carboxylate: step 2/2.</text>
</comment>
<dbReference type="GO" id="GO:0004018">
    <property type="term" value="F:N6-(1,2-dicarboxyethyl)AMP AMP-lyase (fumarate-forming) activity"/>
    <property type="evidence" value="ECO:0007669"/>
    <property type="project" value="InterPro"/>
</dbReference>
<evidence type="ECO:0000313" key="15">
    <source>
        <dbReference type="Proteomes" id="UP000242877"/>
    </source>
</evidence>
<reference evidence="14 15" key="1">
    <citation type="journal article" date="2016" name="Genome Biol. Evol.">
        <title>Divergent and convergent evolution of fungal pathogenicity.</title>
        <authorList>
            <person name="Shang Y."/>
            <person name="Xiao G."/>
            <person name="Zheng P."/>
            <person name="Cen K."/>
            <person name="Zhan S."/>
            <person name="Wang C."/>
        </authorList>
    </citation>
    <scope>NUCLEOTIDE SEQUENCE [LARGE SCALE GENOMIC DNA]</scope>
    <source>
        <strain evidence="14 15">ARSEF 7405</strain>
    </source>
</reference>
<dbReference type="PRINTS" id="PR00149">
    <property type="entry name" value="FUMRATELYASE"/>
</dbReference>
<dbReference type="PANTHER" id="PTHR43172:SF1">
    <property type="entry name" value="ADENYLOSUCCINATE LYASE"/>
    <property type="match status" value="1"/>
</dbReference>
<proteinExistence type="inferred from homology"/>
<comment type="catalytic activity">
    <reaction evidence="11 12">
        <text>N(6)-(1,2-dicarboxyethyl)-AMP = fumarate + AMP</text>
        <dbReference type="Rhea" id="RHEA:16853"/>
        <dbReference type="ChEBI" id="CHEBI:29806"/>
        <dbReference type="ChEBI" id="CHEBI:57567"/>
        <dbReference type="ChEBI" id="CHEBI:456215"/>
        <dbReference type="EC" id="4.3.2.2"/>
    </reaction>
</comment>
<evidence type="ECO:0000313" key="14">
    <source>
        <dbReference type="EMBL" id="KZZ97995.1"/>
    </source>
</evidence>
<dbReference type="FunFam" id="1.10.40.30:FF:000005">
    <property type="entry name" value="Adenylosuccinate lyase"/>
    <property type="match status" value="1"/>
</dbReference>
<evidence type="ECO:0000256" key="5">
    <source>
        <dbReference type="ARBA" id="ARBA00011668"/>
    </source>
</evidence>
<evidence type="ECO:0000256" key="1">
    <source>
        <dbReference type="ARBA" id="ARBA00000598"/>
    </source>
</evidence>
<feature type="domain" description="Adenylosuccinate lyase C-terminal" evidence="13">
    <location>
        <begin position="373"/>
        <end position="457"/>
    </location>
</feature>
<keyword evidence="8 12" id="KW-0658">Purine biosynthesis</keyword>
<dbReference type="EC" id="4.3.2.2" evidence="6 12"/>
<evidence type="ECO:0000256" key="8">
    <source>
        <dbReference type="ARBA" id="ARBA00022755"/>
    </source>
</evidence>
<dbReference type="Gene3D" id="1.10.40.30">
    <property type="entry name" value="Fumarase/aspartase (C-terminal domain)"/>
    <property type="match status" value="1"/>
</dbReference>
<evidence type="ECO:0000256" key="2">
    <source>
        <dbReference type="ARBA" id="ARBA00004706"/>
    </source>
</evidence>
<keyword evidence="15" id="KW-1185">Reference proteome</keyword>
<dbReference type="GO" id="GO:0006189">
    <property type="term" value="P:'de novo' IMP biosynthetic process"/>
    <property type="evidence" value="ECO:0007669"/>
    <property type="project" value="UniProtKB-UniPathway"/>
</dbReference>
<comment type="pathway">
    <text evidence="3 12">Purine metabolism; AMP biosynthesis via de novo pathway; AMP from IMP: step 2/2.</text>
</comment>
<name>A0A168DQB1_9EURO</name>
<dbReference type="InterPro" id="IPR000362">
    <property type="entry name" value="Fumarate_lyase_fam"/>
</dbReference>